<dbReference type="GO" id="GO:0003677">
    <property type="term" value="F:DNA binding"/>
    <property type="evidence" value="ECO:0007669"/>
    <property type="project" value="InterPro"/>
</dbReference>
<feature type="region of interest" description="Disordered" evidence="2">
    <location>
        <begin position="137"/>
        <end position="165"/>
    </location>
</feature>
<reference evidence="3" key="1">
    <citation type="journal article" date="2014" name="Int. J. Syst. Evol. Microbiol.">
        <title>Complete genome sequence of Corynebacterium casei LMG S-19264T (=DSM 44701T), isolated from a smear-ripened cheese.</title>
        <authorList>
            <consortium name="US DOE Joint Genome Institute (JGI-PGF)"/>
            <person name="Walter F."/>
            <person name="Albersmeier A."/>
            <person name="Kalinowski J."/>
            <person name="Ruckert C."/>
        </authorList>
    </citation>
    <scope>NUCLEOTIDE SEQUENCE</scope>
    <source>
        <strain evidence="3">JCM 5069</strain>
    </source>
</reference>
<gene>
    <name evidence="3" type="ORF">GCM10018793_35230</name>
</gene>
<evidence type="ECO:0000313" key="4">
    <source>
        <dbReference type="Proteomes" id="UP000603708"/>
    </source>
</evidence>
<accession>A0A919L1V8</accession>
<evidence type="ECO:0000313" key="3">
    <source>
        <dbReference type="EMBL" id="GHH80319.1"/>
    </source>
</evidence>
<comment type="caution">
    <text evidence="3">The sequence shown here is derived from an EMBL/GenBank/DDBJ whole genome shotgun (WGS) entry which is preliminary data.</text>
</comment>
<dbReference type="InterPro" id="IPR036894">
    <property type="entry name" value="YbaB-like_sf"/>
</dbReference>
<name>A0A919L1V8_9ACTN</name>
<feature type="coiled-coil region" evidence="1">
    <location>
        <begin position="23"/>
        <end position="50"/>
    </location>
</feature>
<dbReference type="AlphaFoldDB" id="A0A919L1V8"/>
<dbReference type="RefSeq" id="WP_189933036.1">
    <property type="nucleotide sequence ID" value="NZ_BNCD01000009.1"/>
</dbReference>
<dbReference type="Proteomes" id="UP000603708">
    <property type="component" value="Unassembled WGS sequence"/>
</dbReference>
<evidence type="ECO:0000256" key="1">
    <source>
        <dbReference type="SAM" id="Coils"/>
    </source>
</evidence>
<keyword evidence="1" id="KW-0175">Coiled coil</keyword>
<dbReference type="Pfam" id="PF02575">
    <property type="entry name" value="YbaB_DNA_bd"/>
    <property type="match status" value="1"/>
</dbReference>
<dbReference type="InterPro" id="IPR004401">
    <property type="entry name" value="YbaB/EbfC"/>
</dbReference>
<keyword evidence="4" id="KW-1185">Reference proteome</keyword>
<reference evidence="3" key="2">
    <citation type="submission" date="2020-09" db="EMBL/GenBank/DDBJ databases">
        <authorList>
            <person name="Sun Q."/>
            <person name="Ohkuma M."/>
        </authorList>
    </citation>
    <scope>NUCLEOTIDE SEQUENCE</scope>
    <source>
        <strain evidence="3">JCM 5069</strain>
    </source>
</reference>
<feature type="region of interest" description="Disordered" evidence="2">
    <location>
        <begin position="1"/>
        <end position="22"/>
    </location>
</feature>
<evidence type="ECO:0000256" key="2">
    <source>
        <dbReference type="SAM" id="MobiDB-lite"/>
    </source>
</evidence>
<proteinExistence type="predicted"/>
<protein>
    <recommendedName>
        <fullName evidence="5">YbaB/EbfC family DNA-binding protein</fullName>
    </recommendedName>
</protein>
<evidence type="ECO:0008006" key="5">
    <source>
        <dbReference type="Google" id="ProtNLM"/>
    </source>
</evidence>
<organism evidence="3 4">
    <name type="scientific">Streptomyces sulfonofaciens</name>
    <dbReference type="NCBI Taxonomy" id="68272"/>
    <lineage>
        <taxon>Bacteria</taxon>
        <taxon>Bacillati</taxon>
        <taxon>Actinomycetota</taxon>
        <taxon>Actinomycetes</taxon>
        <taxon>Kitasatosporales</taxon>
        <taxon>Streptomycetaceae</taxon>
        <taxon>Streptomyces</taxon>
    </lineage>
</organism>
<dbReference type="EMBL" id="BNCD01000009">
    <property type="protein sequence ID" value="GHH80319.1"/>
    <property type="molecule type" value="Genomic_DNA"/>
</dbReference>
<dbReference type="Gene3D" id="3.30.1310.10">
    <property type="entry name" value="Nucleoid-associated protein YbaB-like domain"/>
    <property type="match status" value="1"/>
</dbReference>
<sequence length="165" mass="18065">MNRQPNRPQAPAPGTPESVSERLARAMAELEATEAAVAKAEEELRGASVTLRSKDRAVEVTVTAQGELTGLRFLENKYRTMAASELAASVLDVVGRARMQMARRVMDTFQPFTEPSAQVPELTGVDIDWVKIFGPGVLEDEDAPGATRRRSARGLRDEITEDPEE</sequence>